<evidence type="ECO:0000256" key="2">
    <source>
        <dbReference type="SAM" id="Coils"/>
    </source>
</evidence>
<dbReference type="SMR" id="A2FB18"/>
<sequence>MSDPEISKYNMCKKLSQLHKVIQYLLVNLDEQRFQVEILSKDYQSNERTIFDNYEQNATRIINNINVGLNIDSVHKSFYRKYDILKTGFNHVFNESNKEFDSWENSIQQAIGAIIAEITEINEEIKSQSNNINEKFSKFNTELQQNIKNASFQSRKELAAIDKDNRTRYAQLQSESEEKINNLMKSFEEKKKGEETKIRASTPLPNMGRRSSKSQKERIYNIREAASSLKKSISATENTNKNNFVGFHSRVRAMIDQMNELKENNQKEVENFHNIIENLESELQQEKSTAELEKEELAKVHEKEVKDLEKELENEEKSYKSEYEHLSRLYDKDIFGQSSETDSIRQKFSPEALDLQNNQKQEISLLNTSINDLMTELSIFKERADDIIAKLVRKQAEMANSFDDIVKETKDRYDNDISEYKKELEEEMASKKFQIENNKSIKSKSQNSEIEIKKYKATLSGLIGAYHAKIGTLKETEDAEIYKLKSSFETNFQTESKKLDAEYGSMKAKSDINFEIASQKIQREFLDFQSKLNSESSKNLDMFDDNFDEINKIEEKYQNEFDELKKEYVKIMQVSPPRSEISVVNHYNFLLAEKSKKNEAIKLEREEMIADFKREYDSLTNTRPRTSSSDNVEHRIGQAKIKMMSKLVQYDNTIASMLIDLKKQKQRALDIAITSDDPNTDSLKAHLQNLQEESSETINKRKEIVDSEIRALQAELYTEIETQKTESAKLTAKYESEIVILRSEEQKLIEKKVNSQRAFDIKYKSFIEVAKKQMEELLKSITDLKTGRVNKIENASQKAKLEADKQNLYIIENEKRLEKQLKEETLRIMKEKEKLSNNHKKYESPEIDEAQRKLDEAKKKMSLRGPRSEEQDQIEKLTQALHAKNQYLIMVGRDMLDYRSRLIEQEQEVDARFGYEPLVSIGSQAYNIKRPLTAVSTLKKLPRLPAPNIE</sequence>
<reference evidence="3" key="1">
    <citation type="submission" date="2006-10" db="EMBL/GenBank/DDBJ databases">
        <authorList>
            <person name="Amadeo P."/>
            <person name="Zhao Q."/>
            <person name="Wortman J."/>
            <person name="Fraser-Liggett C."/>
            <person name="Carlton J."/>
        </authorList>
    </citation>
    <scope>NUCLEOTIDE SEQUENCE</scope>
    <source>
        <strain evidence="3">G3</strain>
    </source>
</reference>
<keyword evidence="4" id="KW-1185">Reference proteome</keyword>
<proteinExistence type="predicted"/>
<accession>A2FB18</accession>
<evidence type="ECO:0000313" key="4">
    <source>
        <dbReference type="Proteomes" id="UP000001542"/>
    </source>
</evidence>
<dbReference type="PANTHER" id="PTHR18870:SF9">
    <property type="entry name" value="PROTEIN TAG-278-RELATED"/>
    <property type="match status" value="1"/>
</dbReference>
<dbReference type="VEuPathDB" id="TrichDB:TVAG_059660"/>
<dbReference type="Proteomes" id="UP000001542">
    <property type="component" value="Unassembled WGS sequence"/>
</dbReference>
<dbReference type="InParanoid" id="A2FB18"/>
<dbReference type="VEuPathDB" id="TrichDB:TVAGG3_0710300"/>
<keyword evidence="1 2" id="KW-0175">Coiled coil</keyword>
<evidence type="ECO:0000313" key="3">
    <source>
        <dbReference type="EMBL" id="EAX97901.1"/>
    </source>
</evidence>
<reference evidence="3" key="2">
    <citation type="journal article" date="2007" name="Science">
        <title>Draft genome sequence of the sexually transmitted pathogen Trichomonas vaginalis.</title>
        <authorList>
            <person name="Carlton J.M."/>
            <person name="Hirt R.P."/>
            <person name="Silva J.C."/>
            <person name="Delcher A.L."/>
            <person name="Schatz M."/>
            <person name="Zhao Q."/>
            <person name="Wortman J.R."/>
            <person name="Bidwell S.L."/>
            <person name="Alsmark U.C.M."/>
            <person name="Besteiro S."/>
            <person name="Sicheritz-Ponten T."/>
            <person name="Noel C.J."/>
            <person name="Dacks J.B."/>
            <person name="Foster P.G."/>
            <person name="Simillion C."/>
            <person name="Van de Peer Y."/>
            <person name="Miranda-Saavedra D."/>
            <person name="Barton G.J."/>
            <person name="Westrop G.D."/>
            <person name="Mueller S."/>
            <person name="Dessi D."/>
            <person name="Fiori P.L."/>
            <person name="Ren Q."/>
            <person name="Paulsen I."/>
            <person name="Zhang H."/>
            <person name="Bastida-Corcuera F.D."/>
            <person name="Simoes-Barbosa A."/>
            <person name="Brown M.T."/>
            <person name="Hayes R.D."/>
            <person name="Mukherjee M."/>
            <person name="Okumura C.Y."/>
            <person name="Schneider R."/>
            <person name="Smith A.J."/>
            <person name="Vanacova S."/>
            <person name="Villalvazo M."/>
            <person name="Haas B.J."/>
            <person name="Pertea M."/>
            <person name="Feldblyum T.V."/>
            <person name="Utterback T.R."/>
            <person name="Shu C.L."/>
            <person name="Osoegawa K."/>
            <person name="de Jong P.J."/>
            <person name="Hrdy I."/>
            <person name="Horvathova L."/>
            <person name="Zubacova Z."/>
            <person name="Dolezal P."/>
            <person name="Malik S.B."/>
            <person name="Logsdon J.M. Jr."/>
            <person name="Henze K."/>
            <person name="Gupta A."/>
            <person name="Wang C.C."/>
            <person name="Dunne R.L."/>
            <person name="Upcroft J.A."/>
            <person name="Upcroft P."/>
            <person name="White O."/>
            <person name="Salzberg S.L."/>
            <person name="Tang P."/>
            <person name="Chiu C.-H."/>
            <person name="Lee Y.-S."/>
            <person name="Embley T.M."/>
            <person name="Coombs G.H."/>
            <person name="Mottram J.C."/>
            <person name="Tachezy J."/>
            <person name="Fraser-Liggett C.M."/>
            <person name="Johnson P.J."/>
        </authorList>
    </citation>
    <scope>NUCLEOTIDE SEQUENCE [LARGE SCALE GENOMIC DNA]</scope>
    <source>
        <strain evidence="3">G3</strain>
    </source>
</reference>
<dbReference type="KEGG" id="tva:4755690"/>
<evidence type="ECO:0000256" key="1">
    <source>
        <dbReference type="ARBA" id="ARBA00023054"/>
    </source>
</evidence>
<dbReference type="PANTHER" id="PTHR18870">
    <property type="entry name" value="PROTEIN TAG-278-RELATED"/>
    <property type="match status" value="1"/>
</dbReference>
<dbReference type="AlphaFoldDB" id="A2FB18"/>
<protein>
    <submittedName>
        <fullName evidence="3">Uncharacterized protein</fullName>
    </submittedName>
</protein>
<gene>
    <name evidence="3" type="ORF">TVAG_059660</name>
</gene>
<feature type="coiled-coil region" evidence="2">
    <location>
        <begin position="547"/>
        <end position="611"/>
    </location>
</feature>
<organism evidence="3 4">
    <name type="scientific">Trichomonas vaginalis (strain ATCC PRA-98 / G3)</name>
    <dbReference type="NCBI Taxonomy" id="412133"/>
    <lineage>
        <taxon>Eukaryota</taxon>
        <taxon>Metamonada</taxon>
        <taxon>Parabasalia</taxon>
        <taxon>Trichomonadida</taxon>
        <taxon>Trichomonadidae</taxon>
        <taxon>Trichomonas</taxon>
    </lineage>
</organism>
<dbReference type="OMA" id="SKMQISN"/>
<dbReference type="EMBL" id="DS113696">
    <property type="protein sequence ID" value="EAX97901.1"/>
    <property type="molecule type" value="Genomic_DNA"/>
</dbReference>
<dbReference type="RefSeq" id="XP_001310831.1">
    <property type="nucleotide sequence ID" value="XM_001310830.1"/>
</dbReference>
<name>A2FB18_TRIV3</name>
<dbReference type="OrthoDB" id="10692093at2759"/>
<feature type="coiled-coil region" evidence="2">
    <location>
        <begin position="251"/>
        <end position="329"/>
    </location>
</feature>